<dbReference type="AlphaFoldDB" id="A0A841I1N6"/>
<name>A0A841I1N6_9DEIO</name>
<gene>
    <name evidence="5" type="ORF">HNR42_001405</name>
</gene>
<dbReference type="InterPro" id="IPR003439">
    <property type="entry name" value="ABC_transporter-like_ATP-bd"/>
</dbReference>
<evidence type="ECO:0000256" key="1">
    <source>
        <dbReference type="ARBA" id="ARBA00022448"/>
    </source>
</evidence>
<keyword evidence="6" id="KW-1185">Reference proteome</keyword>
<proteinExistence type="predicted"/>
<dbReference type="SMART" id="SM00382">
    <property type="entry name" value="AAA"/>
    <property type="match status" value="1"/>
</dbReference>
<dbReference type="Gene3D" id="3.40.50.300">
    <property type="entry name" value="P-loop containing nucleotide triphosphate hydrolases"/>
    <property type="match status" value="1"/>
</dbReference>
<evidence type="ECO:0000313" key="5">
    <source>
        <dbReference type="EMBL" id="MBB6097982.1"/>
    </source>
</evidence>
<dbReference type="InterPro" id="IPR027417">
    <property type="entry name" value="P-loop_NTPase"/>
</dbReference>
<evidence type="ECO:0000256" key="2">
    <source>
        <dbReference type="ARBA" id="ARBA00022741"/>
    </source>
</evidence>
<dbReference type="CDD" id="cd03293">
    <property type="entry name" value="ABC_NrtD_SsuB_transporters"/>
    <property type="match status" value="1"/>
</dbReference>
<dbReference type="EMBL" id="JACHHG010000004">
    <property type="protein sequence ID" value="MBB6097982.1"/>
    <property type="molecule type" value="Genomic_DNA"/>
</dbReference>
<evidence type="ECO:0000256" key="3">
    <source>
        <dbReference type="ARBA" id="ARBA00022840"/>
    </source>
</evidence>
<keyword evidence="1" id="KW-0813">Transport</keyword>
<dbReference type="PANTHER" id="PTHR42788:SF13">
    <property type="entry name" value="ALIPHATIC SULFONATES IMPORT ATP-BINDING PROTEIN SSUB"/>
    <property type="match status" value="1"/>
</dbReference>
<dbReference type="PROSITE" id="PS00211">
    <property type="entry name" value="ABC_TRANSPORTER_1"/>
    <property type="match status" value="1"/>
</dbReference>
<dbReference type="Pfam" id="PF00005">
    <property type="entry name" value="ABC_tran"/>
    <property type="match status" value="1"/>
</dbReference>
<dbReference type="Proteomes" id="UP000569951">
    <property type="component" value="Unassembled WGS sequence"/>
</dbReference>
<reference evidence="5 6" key="1">
    <citation type="submission" date="2020-08" db="EMBL/GenBank/DDBJ databases">
        <title>Genomic Encyclopedia of Type Strains, Phase IV (KMG-IV): sequencing the most valuable type-strain genomes for metagenomic binning, comparative biology and taxonomic classification.</title>
        <authorList>
            <person name="Goeker M."/>
        </authorList>
    </citation>
    <scope>NUCLEOTIDE SEQUENCE [LARGE SCALE GENOMIC DNA]</scope>
    <source>
        <strain evidence="5 6">DSM 21458</strain>
    </source>
</reference>
<sequence>MTDSNTAEPLLRLEGLRFRYGPRATGLGPLDLTVRPGEFVCVVGPSGSGKSTLLGVLAGFLRPESGSVTLAGRPLNGPSELQTLVQQEHALFAWRTVTRNVEFGLEMRGVPREERRRRAAETLELVGLSEYAGRRVHQLSGGQRQRVSIARALAVEPRLLLLDEPFSALDVNTRHALGDELLRIWRERQPTVVFVTHHLEEALRLGQRVVVLREGVVTLDGPARELSEARLLEALGT</sequence>
<evidence type="ECO:0000259" key="4">
    <source>
        <dbReference type="PROSITE" id="PS50893"/>
    </source>
</evidence>
<dbReference type="InterPro" id="IPR050166">
    <property type="entry name" value="ABC_transporter_ATP-bind"/>
</dbReference>
<dbReference type="PANTHER" id="PTHR42788">
    <property type="entry name" value="TAURINE IMPORT ATP-BINDING PROTEIN-RELATED"/>
    <property type="match status" value="1"/>
</dbReference>
<dbReference type="PROSITE" id="PS50893">
    <property type="entry name" value="ABC_TRANSPORTER_2"/>
    <property type="match status" value="1"/>
</dbReference>
<protein>
    <submittedName>
        <fullName evidence="5">NitT/TauT family transport system ATP-binding protein</fullName>
    </submittedName>
</protein>
<evidence type="ECO:0000313" key="6">
    <source>
        <dbReference type="Proteomes" id="UP000569951"/>
    </source>
</evidence>
<keyword evidence="3 5" id="KW-0067">ATP-binding</keyword>
<keyword evidence="2" id="KW-0547">Nucleotide-binding</keyword>
<dbReference type="GO" id="GO:0016887">
    <property type="term" value="F:ATP hydrolysis activity"/>
    <property type="evidence" value="ECO:0007669"/>
    <property type="project" value="InterPro"/>
</dbReference>
<feature type="domain" description="ABC transporter" evidence="4">
    <location>
        <begin position="11"/>
        <end position="234"/>
    </location>
</feature>
<dbReference type="InterPro" id="IPR017871">
    <property type="entry name" value="ABC_transporter-like_CS"/>
</dbReference>
<organism evidence="5 6">
    <name type="scientific">Deinobacterium chartae</name>
    <dbReference type="NCBI Taxonomy" id="521158"/>
    <lineage>
        <taxon>Bacteria</taxon>
        <taxon>Thermotogati</taxon>
        <taxon>Deinococcota</taxon>
        <taxon>Deinococci</taxon>
        <taxon>Deinococcales</taxon>
        <taxon>Deinococcaceae</taxon>
        <taxon>Deinobacterium</taxon>
    </lineage>
</organism>
<dbReference type="GO" id="GO:0005524">
    <property type="term" value="F:ATP binding"/>
    <property type="evidence" value="ECO:0007669"/>
    <property type="project" value="UniProtKB-KW"/>
</dbReference>
<accession>A0A841I1N6</accession>
<dbReference type="SUPFAM" id="SSF52540">
    <property type="entry name" value="P-loop containing nucleoside triphosphate hydrolases"/>
    <property type="match status" value="1"/>
</dbReference>
<comment type="caution">
    <text evidence="5">The sequence shown here is derived from an EMBL/GenBank/DDBJ whole genome shotgun (WGS) entry which is preliminary data.</text>
</comment>
<dbReference type="InterPro" id="IPR003593">
    <property type="entry name" value="AAA+_ATPase"/>
</dbReference>